<dbReference type="Gene3D" id="2.60.200.20">
    <property type="match status" value="1"/>
</dbReference>
<dbReference type="OrthoDB" id="3254248at2"/>
<keyword evidence="4 7" id="KW-0812">Transmembrane</keyword>
<keyword evidence="10" id="KW-1185">Reference proteome</keyword>
<dbReference type="RefSeq" id="WP_146952942.1">
    <property type="nucleotide sequence ID" value="NZ_BAABBJ010000006.1"/>
</dbReference>
<dbReference type="Proteomes" id="UP000321798">
    <property type="component" value="Unassembled WGS sequence"/>
</dbReference>
<dbReference type="SUPFAM" id="SSF49879">
    <property type="entry name" value="SMAD/FHA domain"/>
    <property type="match status" value="1"/>
</dbReference>
<reference evidence="9 10" key="1">
    <citation type="submission" date="2019-07" db="EMBL/GenBank/DDBJ databases">
        <title>Whole genome shotgun sequence of Cellulomonas soli NBRC 109434.</title>
        <authorList>
            <person name="Hosoyama A."/>
            <person name="Uohara A."/>
            <person name="Ohji S."/>
            <person name="Ichikawa N."/>
        </authorList>
    </citation>
    <scope>NUCLEOTIDE SEQUENCE [LARGE SCALE GENOMIC DNA]</scope>
    <source>
        <strain evidence="9 10">NBRC 109434</strain>
    </source>
</reference>
<keyword evidence="5 7" id="KW-1133">Transmembrane helix</keyword>
<dbReference type="EMBL" id="BKAL01000006">
    <property type="protein sequence ID" value="GEP69189.1"/>
    <property type="molecule type" value="Genomic_DNA"/>
</dbReference>
<evidence type="ECO:0000259" key="8">
    <source>
        <dbReference type="PROSITE" id="PS50006"/>
    </source>
</evidence>
<sequence>MSVRRPTDHAVPASFGRRVAAVLVDLVLLLLASGLGAGVVAALGATGVVAVSVGRDGGPGAQVSPALVLSASVVVGLLVLVQWLLHGLRGWTVGRRLLGVRTLDVETRLPVGPWRVLVRAVVVVAGGLVLGVGSFVVLLSPLFDRTGRLRGWHDLAARAEVLDVRGAGEDLVPVRAWAVPPLPHATGVAGAPVGPGSFPPVAAGAPVTGPVAVVPGGDTRLVLAPLAPARQGPDLDTRAMPIVRPVTLAFGLHPELEVTRPSRERLPVPVPEVVGTASGATRVAAELELTDGRRVTVTRSALVGRNPAAEGDVQLIRVVDPSRSVSKTHLQIGVEPGGVWVADRGSTNGTVVTLPDGAQIVCGTDQQVRLRVGATVAFGDHGLRLLRAPGTAAAS</sequence>
<evidence type="ECO:0000256" key="3">
    <source>
        <dbReference type="ARBA" id="ARBA00022553"/>
    </source>
</evidence>
<evidence type="ECO:0000313" key="10">
    <source>
        <dbReference type="Proteomes" id="UP000321798"/>
    </source>
</evidence>
<feature type="domain" description="FHA" evidence="8">
    <location>
        <begin position="301"/>
        <end position="353"/>
    </location>
</feature>
<evidence type="ECO:0000256" key="5">
    <source>
        <dbReference type="ARBA" id="ARBA00022989"/>
    </source>
</evidence>
<keyword evidence="2" id="KW-1003">Cell membrane</keyword>
<name>A0A512PD98_9CELL</name>
<keyword evidence="3" id="KW-0597">Phosphoprotein</keyword>
<comment type="caution">
    <text evidence="9">The sequence shown here is derived from an EMBL/GenBank/DDBJ whole genome shotgun (WGS) entry which is preliminary data.</text>
</comment>
<dbReference type="InterPro" id="IPR051791">
    <property type="entry name" value="Pra-immunoreactive"/>
</dbReference>
<dbReference type="InterPro" id="IPR010432">
    <property type="entry name" value="RDD"/>
</dbReference>
<dbReference type="CDD" id="cd00060">
    <property type="entry name" value="FHA"/>
    <property type="match status" value="1"/>
</dbReference>
<feature type="transmembrane region" description="Helical" evidence="7">
    <location>
        <begin position="116"/>
        <end position="143"/>
    </location>
</feature>
<evidence type="ECO:0000256" key="6">
    <source>
        <dbReference type="ARBA" id="ARBA00023136"/>
    </source>
</evidence>
<dbReference type="GO" id="GO:0005886">
    <property type="term" value="C:plasma membrane"/>
    <property type="evidence" value="ECO:0007669"/>
    <property type="project" value="UniProtKB-SubCell"/>
</dbReference>
<evidence type="ECO:0000256" key="2">
    <source>
        <dbReference type="ARBA" id="ARBA00022475"/>
    </source>
</evidence>
<dbReference type="InterPro" id="IPR000253">
    <property type="entry name" value="FHA_dom"/>
</dbReference>
<evidence type="ECO:0000313" key="9">
    <source>
        <dbReference type="EMBL" id="GEP69189.1"/>
    </source>
</evidence>
<evidence type="ECO:0000256" key="1">
    <source>
        <dbReference type="ARBA" id="ARBA00004651"/>
    </source>
</evidence>
<dbReference type="PANTHER" id="PTHR36115">
    <property type="entry name" value="PROLINE-RICH ANTIGEN HOMOLOG-RELATED"/>
    <property type="match status" value="1"/>
</dbReference>
<protein>
    <recommendedName>
        <fullName evidence="8">FHA domain-containing protein</fullName>
    </recommendedName>
</protein>
<proteinExistence type="predicted"/>
<organism evidence="9 10">
    <name type="scientific">Cellulomonas soli</name>
    <dbReference type="NCBI Taxonomy" id="931535"/>
    <lineage>
        <taxon>Bacteria</taxon>
        <taxon>Bacillati</taxon>
        <taxon>Actinomycetota</taxon>
        <taxon>Actinomycetes</taxon>
        <taxon>Micrococcales</taxon>
        <taxon>Cellulomonadaceae</taxon>
        <taxon>Cellulomonas</taxon>
    </lineage>
</organism>
<dbReference type="AlphaFoldDB" id="A0A512PD98"/>
<feature type="transmembrane region" description="Helical" evidence="7">
    <location>
        <begin position="20"/>
        <end position="53"/>
    </location>
</feature>
<evidence type="ECO:0000256" key="7">
    <source>
        <dbReference type="SAM" id="Phobius"/>
    </source>
</evidence>
<dbReference type="PROSITE" id="PS50006">
    <property type="entry name" value="FHA_DOMAIN"/>
    <property type="match status" value="1"/>
</dbReference>
<evidence type="ECO:0000256" key="4">
    <source>
        <dbReference type="ARBA" id="ARBA00022692"/>
    </source>
</evidence>
<feature type="transmembrane region" description="Helical" evidence="7">
    <location>
        <begin position="65"/>
        <end position="85"/>
    </location>
</feature>
<accession>A0A512PD98</accession>
<dbReference type="Pfam" id="PF06271">
    <property type="entry name" value="RDD"/>
    <property type="match status" value="1"/>
</dbReference>
<keyword evidence="6 7" id="KW-0472">Membrane</keyword>
<dbReference type="InterPro" id="IPR008984">
    <property type="entry name" value="SMAD_FHA_dom_sf"/>
</dbReference>
<dbReference type="PANTHER" id="PTHR36115:SF6">
    <property type="entry name" value="PROLINE-RICH ANTIGEN HOMOLOG"/>
    <property type="match status" value="1"/>
</dbReference>
<comment type="subcellular location">
    <subcellularLocation>
        <location evidence="1">Cell membrane</location>
        <topology evidence="1">Multi-pass membrane protein</topology>
    </subcellularLocation>
</comment>
<dbReference type="Pfam" id="PF00498">
    <property type="entry name" value="FHA"/>
    <property type="match status" value="1"/>
</dbReference>
<gene>
    <name evidence="9" type="ORF">CSO01_19040</name>
</gene>